<evidence type="ECO:0000313" key="2">
    <source>
        <dbReference type="EMBL" id="EFL92048.1"/>
    </source>
</evidence>
<feature type="domain" description="Pvc16 N-terminal" evidence="1">
    <location>
        <begin position="10"/>
        <end position="181"/>
    </location>
</feature>
<name>E0WSS9_9ENTR</name>
<keyword evidence="3" id="KW-1185">Reference proteome</keyword>
<dbReference type="Proteomes" id="UP000005726">
    <property type="component" value="Unassembled WGS sequence"/>
</dbReference>
<reference evidence="2" key="1">
    <citation type="journal article" date="2009" name="Environ. Microbiol.">
        <title>Dynamics of genome evolution in facultative symbionts of aphids.</title>
        <authorList>
            <person name="Degnan P.H."/>
            <person name="Leonardo T.E."/>
            <person name="Cass B.N."/>
            <person name="Hurwitz B."/>
            <person name="Stern D."/>
            <person name="Gibbs R.A."/>
            <person name="Richards S."/>
            <person name="Moran N.A."/>
        </authorList>
    </citation>
    <scope>NUCLEOTIDE SEQUENCE [LARGE SCALE GENOMIC DNA]</scope>
    <source>
        <strain evidence="2">LSR1</strain>
    </source>
</reference>
<evidence type="ECO:0000313" key="3">
    <source>
        <dbReference type="Proteomes" id="UP000005726"/>
    </source>
</evidence>
<dbReference type="HOGENOM" id="CLU_082097_0_0_6"/>
<gene>
    <name evidence="2" type="ORF">REG_1019</name>
</gene>
<sequence>MGFLMINDLNDTLAALLEQELALKEAGINVVFAAPDTRFFQKITPPLIAIFLYDIRENLTLRVSEPFAQQKTAGADTTSLTRSPAPIDYSYLITAWGSSGSEIAPDKDQHDMLSRVLHALLRHPIWPAALLKGQLAAHPLPRAFVAQPGHLHNMAEFWSAMGGHPRAVLHYTVTAPLRAYDPIENIPVVKSVAHQAGNK</sequence>
<dbReference type="AlphaFoldDB" id="E0WSS9"/>
<dbReference type="Pfam" id="PF14065">
    <property type="entry name" value="Pvc16_N"/>
    <property type="match status" value="1"/>
</dbReference>
<protein>
    <recommendedName>
        <fullName evidence="1">Pvc16 N-terminal domain-containing protein</fullName>
    </recommendedName>
</protein>
<organism evidence="2 3">
    <name type="scientific">Candidatus Regiella insecticola LSR1</name>
    <dbReference type="NCBI Taxonomy" id="663321"/>
    <lineage>
        <taxon>Bacteria</taxon>
        <taxon>Pseudomonadati</taxon>
        <taxon>Pseudomonadota</taxon>
        <taxon>Gammaproteobacteria</taxon>
        <taxon>Enterobacterales</taxon>
        <taxon>Enterobacteriaceae</taxon>
        <taxon>aphid secondary symbionts</taxon>
        <taxon>Candidatus Regiella</taxon>
    </lineage>
</organism>
<dbReference type="STRING" id="663321.REG_1019"/>
<dbReference type="eggNOG" id="ENOG5032QWA">
    <property type="taxonomic scope" value="Bacteria"/>
</dbReference>
<proteinExistence type="predicted"/>
<dbReference type="EMBL" id="GL379591">
    <property type="protein sequence ID" value="EFL92048.1"/>
    <property type="molecule type" value="Genomic_DNA"/>
</dbReference>
<evidence type="ECO:0000259" key="1">
    <source>
        <dbReference type="Pfam" id="PF14065"/>
    </source>
</evidence>
<dbReference type="InterPro" id="IPR025351">
    <property type="entry name" value="Pvc16_N"/>
</dbReference>
<accession>E0WSS9</accession>